<dbReference type="OMA" id="VQMDLIG"/>
<dbReference type="STRING" id="1392255.A0A2I1CNV8"/>
<keyword evidence="2" id="KW-1185">Reference proteome</keyword>
<proteinExistence type="predicted"/>
<sequence length="213" mass="25657">MAESQRLVLSTPELLEYILLYLDIESLLTSAQRVCHSWTRLIQTSPRLQQALFFKPTPPEKCREKLRNPLLAEHFWNFFPYHLDPFSMREYTYRMLSWGEQSDRRQKRFRREASWRRMNWIFKRYYHPCDAAPTTHWVTDGVQMDLIGLRMNMLYDLVLDSILGSLHQHWICWEGHMPLRIPWTALTGEFMSGLACLELREEKFIPREDSDDE</sequence>
<dbReference type="GeneID" id="36535126"/>
<dbReference type="AlphaFoldDB" id="A0A2I1CNV8"/>
<dbReference type="RefSeq" id="XP_024687881.1">
    <property type="nucleotide sequence ID" value="XM_024827801.1"/>
</dbReference>
<evidence type="ECO:0000313" key="2">
    <source>
        <dbReference type="Proteomes" id="UP000234474"/>
    </source>
</evidence>
<dbReference type="Proteomes" id="UP000234474">
    <property type="component" value="Unassembled WGS sequence"/>
</dbReference>
<dbReference type="Gene3D" id="1.20.1280.50">
    <property type="match status" value="1"/>
</dbReference>
<dbReference type="SUPFAM" id="SSF81383">
    <property type="entry name" value="F-box domain"/>
    <property type="match status" value="1"/>
</dbReference>
<accession>A0A2I1CNV8</accession>
<gene>
    <name evidence="1" type="ORF">P174DRAFT_44333</name>
</gene>
<name>A0A2I1CNV8_ASPN1</name>
<reference evidence="2" key="1">
    <citation type="journal article" date="2018" name="Proc. Natl. Acad. Sci. U.S.A.">
        <title>Linking secondary metabolites to gene clusters through genome sequencing of six diverse Aspergillus species.</title>
        <authorList>
            <person name="Kaerboelling I."/>
            <person name="Vesth T.C."/>
            <person name="Frisvad J.C."/>
            <person name="Nybo J.L."/>
            <person name="Theobald S."/>
            <person name="Kuo A."/>
            <person name="Bowyer P."/>
            <person name="Matsuda Y."/>
            <person name="Mondo S."/>
            <person name="Lyhne E.K."/>
            <person name="Kogle M.E."/>
            <person name="Clum A."/>
            <person name="Lipzen A."/>
            <person name="Salamov A."/>
            <person name="Ngan C.Y."/>
            <person name="Daum C."/>
            <person name="Chiniquy J."/>
            <person name="Barry K."/>
            <person name="LaButti K."/>
            <person name="Haridas S."/>
            <person name="Simmons B.A."/>
            <person name="Magnuson J.K."/>
            <person name="Mortensen U.H."/>
            <person name="Larsen T.O."/>
            <person name="Grigoriev I.V."/>
            <person name="Baker S.E."/>
            <person name="Andersen M.R."/>
        </authorList>
    </citation>
    <scope>NUCLEOTIDE SEQUENCE [LARGE SCALE GENOMIC DNA]</scope>
    <source>
        <strain evidence="2">IBT 16806</strain>
    </source>
</reference>
<dbReference type="InterPro" id="IPR036047">
    <property type="entry name" value="F-box-like_dom_sf"/>
</dbReference>
<evidence type="ECO:0000313" key="1">
    <source>
        <dbReference type="EMBL" id="PKX99286.1"/>
    </source>
</evidence>
<dbReference type="EMBL" id="MSZS01000001">
    <property type="protein sequence ID" value="PKX99286.1"/>
    <property type="molecule type" value="Genomic_DNA"/>
</dbReference>
<evidence type="ECO:0008006" key="3">
    <source>
        <dbReference type="Google" id="ProtNLM"/>
    </source>
</evidence>
<dbReference type="VEuPathDB" id="FungiDB:P174DRAFT_44333"/>
<organism evidence="1 2">
    <name type="scientific">Aspergillus novofumigatus (strain IBT 16806)</name>
    <dbReference type="NCBI Taxonomy" id="1392255"/>
    <lineage>
        <taxon>Eukaryota</taxon>
        <taxon>Fungi</taxon>
        <taxon>Dikarya</taxon>
        <taxon>Ascomycota</taxon>
        <taxon>Pezizomycotina</taxon>
        <taxon>Eurotiomycetes</taxon>
        <taxon>Eurotiomycetidae</taxon>
        <taxon>Eurotiales</taxon>
        <taxon>Aspergillaceae</taxon>
        <taxon>Aspergillus</taxon>
        <taxon>Aspergillus subgen. Fumigati</taxon>
    </lineage>
</organism>
<dbReference type="OrthoDB" id="3800738at2759"/>
<comment type="caution">
    <text evidence="1">The sequence shown here is derived from an EMBL/GenBank/DDBJ whole genome shotgun (WGS) entry which is preliminary data.</text>
</comment>
<protein>
    <recommendedName>
        <fullName evidence="3">F-box domain-containing protein</fullName>
    </recommendedName>
</protein>